<keyword evidence="8" id="KW-1185">Reference proteome</keyword>
<evidence type="ECO:0000256" key="1">
    <source>
        <dbReference type="ARBA" id="ARBA00005709"/>
    </source>
</evidence>
<name>A0ABT2T822_9FIRM</name>
<dbReference type="PRINTS" id="PR00207">
    <property type="entry name" value="FLAGELLIN"/>
</dbReference>
<dbReference type="InterPro" id="IPR046358">
    <property type="entry name" value="Flagellin_C"/>
</dbReference>
<organism evidence="7 8">
    <name type="scientific">Suilimivivens aceti</name>
    <dbReference type="NCBI Taxonomy" id="2981774"/>
    <lineage>
        <taxon>Bacteria</taxon>
        <taxon>Bacillati</taxon>
        <taxon>Bacillota</taxon>
        <taxon>Clostridia</taxon>
        <taxon>Lachnospirales</taxon>
        <taxon>Lachnospiraceae</taxon>
        <taxon>Suilimivivens</taxon>
    </lineage>
</organism>
<dbReference type="RefSeq" id="WP_262575992.1">
    <property type="nucleotide sequence ID" value="NZ_JAOQKJ010000028.1"/>
</dbReference>
<protein>
    <recommendedName>
        <fullName evidence="2 4">Flagellin</fullName>
    </recommendedName>
</protein>
<evidence type="ECO:0000256" key="3">
    <source>
        <dbReference type="ARBA" id="ARBA00023143"/>
    </source>
</evidence>
<keyword evidence="7" id="KW-0966">Cell projection</keyword>
<keyword evidence="4" id="KW-0964">Secreted</keyword>
<gene>
    <name evidence="7" type="ORF">OCV77_16250</name>
</gene>
<dbReference type="Proteomes" id="UP001652432">
    <property type="component" value="Unassembled WGS sequence"/>
</dbReference>
<dbReference type="Pfam" id="PF00669">
    <property type="entry name" value="Flagellin_N"/>
    <property type="match status" value="1"/>
</dbReference>
<feature type="domain" description="Flagellin N-terminal" evidence="5">
    <location>
        <begin position="3"/>
        <end position="139"/>
    </location>
</feature>
<evidence type="ECO:0000256" key="2">
    <source>
        <dbReference type="ARBA" id="ARBA00020110"/>
    </source>
</evidence>
<accession>A0ABT2T822</accession>
<sequence length="518" mass="55801">MVVQHNLTAMNSNRMLGVTTKTQAKSTEKLSSGYKINRAADDAAGLSISEKMRKQIRGLTQASSNAQDGISAVQTAEGALNEVQDMLQRMNELAVKSANGTNSETDRTYIQNEIDQLTTEIDRVSETTKFNETYLLKGDKSSPKDTNFQYKEVEVTTQDLYYVENGKVNTLKKGSYKSAVDTTKHDYYTSKDGVQVGQKITDADHDTYAEQTKVNVITEDVYTKDTATGNFISAKGTAKDGTGTTKYYTLAKGTNGVYEATEKADPTAEEWDQVKTGTTVYDKDGNAYGAGSLVKDIKNYYASIKTGILAGDSKVATPDDVVTKGTTQFTDKDGNEIAANGLGNYINNDGTLKANSGLYINGNVATQDDVDKMVDSSKAFDTGALTLKLHVGADATDNNQISVKIDAMSADGLGVKNLKVDGADDTNAKNAVETIKEAIQKVSTQRSALGAAQNRLEHTISNLDNVVENTTSAESQIRDTDMATEMVKYSNNNILSQAGQAMLAQANQSNQGVLSLLQ</sequence>
<evidence type="ECO:0000313" key="7">
    <source>
        <dbReference type="EMBL" id="MCU6746021.1"/>
    </source>
</evidence>
<keyword evidence="7" id="KW-0969">Cilium</keyword>
<dbReference type="Gene3D" id="1.20.1330.10">
    <property type="entry name" value="f41 fragment of flagellin, N-terminal domain"/>
    <property type="match status" value="2"/>
</dbReference>
<comment type="subcellular location">
    <subcellularLocation>
        <location evidence="4">Secreted</location>
    </subcellularLocation>
    <subcellularLocation>
        <location evidence="4">Bacterial flagellum</location>
    </subcellularLocation>
</comment>
<evidence type="ECO:0000256" key="4">
    <source>
        <dbReference type="RuleBase" id="RU362073"/>
    </source>
</evidence>
<dbReference type="PANTHER" id="PTHR42792:SF2">
    <property type="entry name" value="FLAGELLIN"/>
    <property type="match status" value="1"/>
</dbReference>
<dbReference type="InterPro" id="IPR001492">
    <property type="entry name" value="Flagellin"/>
</dbReference>
<dbReference type="PANTHER" id="PTHR42792">
    <property type="entry name" value="FLAGELLIN"/>
    <property type="match status" value="1"/>
</dbReference>
<reference evidence="7 8" key="1">
    <citation type="journal article" date="2021" name="ISME Commun">
        <title>Automated analysis of genomic sequences facilitates high-throughput and comprehensive description of bacteria.</title>
        <authorList>
            <person name="Hitch T.C.A."/>
        </authorList>
    </citation>
    <scope>NUCLEOTIDE SEQUENCE [LARGE SCALE GENOMIC DNA]</scope>
    <source>
        <strain evidence="7 8">Sanger_18</strain>
    </source>
</reference>
<dbReference type="Pfam" id="PF00700">
    <property type="entry name" value="Flagellin_C"/>
    <property type="match status" value="1"/>
</dbReference>
<dbReference type="InterPro" id="IPR001029">
    <property type="entry name" value="Flagellin_N"/>
</dbReference>
<comment type="caution">
    <text evidence="7">The sequence shown here is derived from an EMBL/GenBank/DDBJ whole genome shotgun (WGS) entry which is preliminary data.</text>
</comment>
<evidence type="ECO:0000313" key="8">
    <source>
        <dbReference type="Proteomes" id="UP001652432"/>
    </source>
</evidence>
<comment type="function">
    <text evidence="4">Flagellin is the subunit protein which polymerizes to form the filaments of bacterial flagella.</text>
</comment>
<keyword evidence="3 4" id="KW-0975">Bacterial flagellum</keyword>
<proteinExistence type="inferred from homology"/>
<dbReference type="Gene3D" id="3.30.70.2120">
    <property type="match status" value="1"/>
</dbReference>
<dbReference type="SUPFAM" id="SSF64518">
    <property type="entry name" value="Phase 1 flagellin"/>
    <property type="match status" value="1"/>
</dbReference>
<dbReference type="EMBL" id="JAOQKJ010000028">
    <property type="protein sequence ID" value="MCU6746021.1"/>
    <property type="molecule type" value="Genomic_DNA"/>
</dbReference>
<dbReference type="Gene3D" id="6.10.10.10">
    <property type="entry name" value="Flagellar export chaperone, C-terminal domain"/>
    <property type="match status" value="1"/>
</dbReference>
<comment type="similarity">
    <text evidence="1 4">Belongs to the bacterial flagellin family.</text>
</comment>
<dbReference type="InterPro" id="IPR042187">
    <property type="entry name" value="Flagellin_C_sub2"/>
</dbReference>
<evidence type="ECO:0000259" key="6">
    <source>
        <dbReference type="Pfam" id="PF00700"/>
    </source>
</evidence>
<evidence type="ECO:0000259" key="5">
    <source>
        <dbReference type="Pfam" id="PF00669"/>
    </source>
</evidence>
<keyword evidence="7" id="KW-0282">Flagellum</keyword>
<feature type="domain" description="Flagellin C-terminal" evidence="6">
    <location>
        <begin position="433"/>
        <end position="517"/>
    </location>
</feature>